<evidence type="ECO:0000313" key="3">
    <source>
        <dbReference type="Proteomes" id="UP000272015"/>
    </source>
</evidence>
<dbReference type="RefSeq" id="WP_119975206.1">
    <property type="nucleotide sequence ID" value="NZ_JBHSQA010000014.1"/>
</dbReference>
<proteinExistence type="predicted"/>
<reference evidence="2 3" key="1">
    <citation type="submission" date="2018-09" db="EMBL/GenBank/DDBJ databases">
        <title>Novel species of Cryobacterium.</title>
        <authorList>
            <person name="Liu Q."/>
            <person name="Xin Y.-H."/>
        </authorList>
    </citation>
    <scope>NUCLEOTIDE SEQUENCE [LARGE SCALE GENOMIC DNA]</scope>
    <source>
        <strain evidence="2 3">Hh39</strain>
    </source>
</reference>
<keyword evidence="3" id="KW-1185">Reference proteome</keyword>
<feature type="compositionally biased region" description="Polar residues" evidence="1">
    <location>
        <begin position="78"/>
        <end position="87"/>
    </location>
</feature>
<sequence length="331" mass="35392">MNAPGESADFAESDELQRLQRRAYGPNADIAGDAAAQARLSQLEAAQRRERVPVVDTAAALPAPVSEGFPVPKPLQGSRPSSTSIPQPVNGASAKHDPDEGAVTEQDPARAPITNGPIDGALSAPWWRRRRSLPWVITAVAVLSAAIGIGVDESNQPTPVAQLTPQGQPGKASIPVDDEVPVRYDLTVADFVSYGSYGPLQIWSTTKLENKRCIAVVLENHISVFECTAPSVDTIADYNIEPNQIPPAPSGESTPYVRFVLHDEVVDVYRPTEEGEFYGSTPRESQAPRRTIVTVDYRFDNSHADSVGAATELSTIGARATGFIDEATLAS</sequence>
<dbReference type="EMBL" id="QZVS01000088">
    <property type="protein sequence ID" value="RJT87616.1"/>
    <property type="molecule type" value="Genomic_DNA"/>
</dbReference>
<feature type="region of interest" description="Disordered" evidence="1">
    <location>
        <begin position="60"/>
        <end position="116"/>
    </location>
</feature>
<organism evidence="2 3">
    <name type="scientific">Cryobacterium melibiosiphilum</name>
    <dbReference type="NCBI Taxonomy" id="995039"/>
    <lineage>
        <taxon>Bacteria</taxon>
        <taxon>Bacillati</taxon>
        <taxon>Actinomycetota</taxon>
        <taxon>Actinomycetes</taxon>
        <taxon>Micrococcales</taxon>
        <taxon>Microbacteriaceae</taxon>
        <taxon>Cryobacterium</taxon>
    </lineage>
</organism>
<dbReference type="Proteomes" id="UP000272015">
    <property type="component" value="Unassembled WGS sequence"/>
</dbReference>
<evidence type="ECO:0000313" key="2">
    <source>
        <dbReference type="EMBL" id="RJT87616.1"/>
    </source>
</evidence>
<dbReference type="OrthoDB" id="5117642at2"/>
<accession>A0A3A5MNJ3</accession>
<gene>
    <name evidence="2" type="ORF">D6T64_13485</name>
</gene>
<name>A0A3A5MNJ3_9MICO</name>
<evidence type="ECO:0000256" key="1">
    <source>
        <dbReference type="SAM" id="MobiDB-lite"/>
    </source>
</evidence>
<dbReference type="AlphaFoldDB" id="A0A3A5MNJ3"/>
<protein>
    <submittedName>
        <fullName evidence="2">Uncharacterized protein</fullName>
    </submittedName>
</protein>
<feature type="region of interest" description="Disordered" evidence="1">
    <location>
        <begin position="1"/>
        <end position="24"/>
    </location>
</feature>
<comment type="caution">
    <text evidence="2">The sequence shown here is derived from an EMBL/GenBank/DDBJ whole genome shotgun (WGS) entry which is preliminary data.</text>
</comment>